<evidence type="ECO:0000256" key="3">
    <source>
        <dbReference type="PROSITE-ProRule" id="PRU00221"/>
    </source>
</evidence>
<feature type="repeat" description="WD" evidence="3">
    <location>
        <begin position="200"/>
        <end position="241"/>
    </location>
</feature>
<dbReference type="SMART" id="SM00320">
    <property type="entry name" value="WD40"/>
    <property type="match status" value="3"/>
</dbReference>
<keyword evidence="1 3" id="KW-0853">WD repeat</keyword>
<dbReference type="EMBL" id="ATBP01000565">
    <property type="protein sequence ID" value="ETR69766.1"/>
    <property type="molecule type" value="Genomic_DNA"/>
</dbReference>
<comment type="caution">
    <text evidence="5">The sequence shown here is derived from an EMBL/GenBank/DDBJ whole genome shotgun (WGS) entry which is preliminary data.</text>
</comment>
<feature type="domain" description="NWD2 C-terminal beta-propeller" evidence="4">
    <location>
        <begin position="203"/>
        <end position="341"/>
    </location>
</feature>
<gene>
    <name evidence="5" type="ORF">OMM_03708</name>
</gene>
<dbReference type="AlphaFoldDB" id="A0A1V1P4T3"/>
<dbReference type="Pfam" id="PF23586">
    <property type="entry name" value="Beta-prop_NWD2_C"/>
    <property type="match status" value="1"/>
</dbReference>
<protein>
    <recommendedName>
        <fullName evidence="4">NWD2 C-terminal beta-propeller domain-containing protein</fullName>
    </recommendedName>
</protein>
<sequence length="357" mass="40279">MSANPYNSFDIYGIQHFPSHLIELLHWDKLIAVLCDLQFIEAKCAYKLTYELIENYNSAIDAILKDKENQSSQLFYNDELKRYISDLIAYSKGEQKDIPQFSSLKTQDIKKSKKDRVLKKQTKLSLLRKFAQFVNSERHGFVEFGNIPGFVIQQAYNSANSGPIADAGEKLVKQINTPLILLHQHSRPAYDSFPPLIGILKGHQDLVESVSITWDGSLAASGGRDKVLRIWDLNNGKCILSHKKHNATIIRVCITPDGKTVASAGKDMVLVIWDLKTESCRHLLKGHKGDINALSITPDGSRAVTGGMDQTIRWWNLEKGTCLRSINVNSNVFNLPFFQMVNRHFLAVMIIKFNCGT</sequence>
<dbReference type="InterPro" id="IPR001680">
    <property type="entry name" value="WD40_rpt"/>
</dbReference>
<dbReference type="InterPro" id="IPR036322">
    <property type="entry name" value="WD40_repeat_dom_sf"/>
</dbReference>
<dbReference type="PROSITE" id="PS50294">
    <property type="entry name" value="WD_REPEATS_REGION"/>
    <property type="match status" value="3"/>
</dbReference>
<dbReference type="PROSITE" id="PS00678">
    <property type="entry name" value="WD_REPEATS_1"/>
    <property type="match status" value="2"/>
</dbReference>
<evidence type="ECO:0000313" key="6">
    <source>
        <dbReference type="Proteomes" id="UP000189670"/>
    </source>
</evidence>
<evidence type="ECO:0000313" key="5">
    <source>
        <dbReference type="EMBL" id="ETR69766.1"/>
    </source>
</evidence>
<evidence type="ECO:0000259" key="4">
    <source>
        <dbReference type="Pfam" id="PF23586"/>
    </source>
</evidence>
<organism evidence="5 6">
    <name type="scientific">Candidatus Magnetoglobus multicellularis str. Araruama</name>
    <dbReference type="NCBI Taxonomy" id="890399"/>
    <lineage>
        <taxon>Bacteria</taxon>
        <taxon>Pseudomonadati</taxon>
        <taxon>Thermodesulfobacteriota</taxon>
        <taxon>Desulfobacteria</taxon>
        <taxon>Desulfobacterales</taxon>
        <taxon>Desulfobacteraceae</taxon>
        <taxon>Candidatus Magnetoglobus</taxon>
    </lineage>
</organism>
<dbReference type="InterPro" id="IPR015943">
    <property type="entry name" value="WD40/YVTN_repeat-like_dom_sf"/>
</dbReference>
<dbReference type="PRINTS" id="PR00320">
    <property type="entry name" value="GPROTEINBRPT"/>
</dbReference>
<evidence type="ECO:0000256" key="1">
    <source>
        <dbReference type="ARBA" id="ARBA00022574"/>
    </source>
</evidence>
<dbReference type="Gene3D" id="2.130.10.10">
    <property type="entry name" value="YVTN repeat-like/Quinoprotein amine dehydrogenase"/>
    <property type="match status" value="1"/>
</dbReference>
<dbReference type="Gene3D" id="1.25.40.370">
    <property type="match status" value="1"/>
</dbReference>
<evidence type="ECO:0000256" key="2">
    <source>
        <dbReference type="ARBA" id="ARBA00022737"/>
    </source>
</evidence>
<proteinExistence type="predicted"/>
<name>A0A1V1P4T3_9BACT</name>
<dbReference type="InterPro" id="IPR019775">
    <property type="entry name" value="WD40_repeat_CS"/>
</dbReference>
<reference evidence="6" key="1">
    <citation type="submission" date="2012-11" db="EMBL/GenBank/DDBJ databases">
        <authorList>
            <person name="Lucero-Rivera Y.E."/>
            <person name="Tovar-Ramirez D."/>
        </authorList>
    </citation>
    <scope>NUCLEOTIDE SEQUENCE [LARGE SCALE GENOMIC DNA]</scope>
    <source>
        <strain evidence="6">Araruama</strain>
    </source>
</reference>
<dbReference type="SUPFAM" id="SSF50978">
    <property type="entry name" value="WD40 repeat-like"/>
    <property type="match status" value="1"/>
</dbReference>
<dbReference type="InterPro" id="IPR056534">
    <property type="entry name" value="Beta-prop_NWD2_C"/>
</dbReference>
<keyword evidence="2" id="KW-0677">Repeat</keyword>
<dbReference type="PANTHER" id="PTHR44019">
    <property type="entry name" value="WD REPEAT-CONTAINING PROTEIN 55"/>
    <property type="match status" value="1"/>
</dbReference>
<dbReference type="PANTHER" id="PTHR44019:SF8">
    <property type="entry name" value="POC1 CENTRIOLAR PROTEIN HOMOLOG"/>
    <property type="match status" value="1"/>
</dbReference>
<dbReference type="Proteomes" id="UP000189670">
    <property type="component" value="Unassembled WGS sequence"/>
</dbReference>
<dbReference type="InterPro" id="IPR050505">
    <property type="entry name" value="WDR55/POC1"/>
</dbReference>
<dbReference type="InterPro" id="IPR020472">
    <property type="entry name" value="WD40_PAC1"/>
</dbReference>
<feature type="repeat" description="WD" evidence="3">
    <location>
        <begin position="242"/>
        <end position="283"/>
    </location>
</feature>
<feature type="repeat" description="WD" evidence="3">
    <location>
        <begin position="284"/>
        <end position="325"/>
    </location>
</feature>
<accession>A0A1V1P4T3</accession>
<dbReference type="PROSITE" id="PS50082">
    <property type="entry name" value="WD_REPEATS_2"/>
    <property type="match status" value="3"/>
</dbReference>